<dbReference type="Gene3D" id="3.30.750.24">
    <property type="entry name" value="STAS domain"/>
    <property type="match status" value="1"/>
</dbReference>
<organism evidence="3 4">
    <name type="scientific">Halobacillus aidingensis</name>
    <dbReference type="NCBI Taxonomy" id="240303"/>
    <lineage>
        <taxon>Bacteria</taxon>
        <taxon>Bacillati</taxon>
        <taxon>Bacillota</taxon>
        <taxon>Bacilli</taxon>
        <taxon>Bacillales</taxon>
        <taxon>Bacillaceae</taxon>
        <taxon>Halobacillus</taxon>
    </lineage>
</organism>
<reference evidence="4" key="1">
    <citation type="submission" date="2016-10" db="EMBL/GenBank/DDBJ databases">
        <authorList>
            <person name="Varghese N."/>
            <person name="Submissions S."/>
        </authorList>
    </citation>
    <scope>NUCLEOTIDE SEQUENCE [LARGE SCALE GENOMIC DNA]</scope>
    <source>
        <strain evidence="4">CGMCC 1.3703</strain>
    </source>
</reference>
<keyword evidence="1" id="KW-0597">Phosphoprotein</keyword>
<dbReference type="RefSeq" id="WP_089653330.1">
    <property type="nucleotide sequence ID" value="NZ_FNIZ01000015.1"/>
</dbReference>
<keyword evidence="4" id="KW-1185">Reference proteome</keyword>
<evidence type="ECO:0000256" key="1">
    <source>
        <dbReference type="ARBA" id="ARBA00022553"/>
    </source>
</evidence>
<dbReference type="InterPro" id="IPR002645">
    <property type="entry name" value="STAS_dom"/>
</dbReference>
<proteinExistence type="predicted"/>
<evidence type="ECO:0000313" key="4">
    <source>
        <dbReference type="Proteomes" id="UP000198860"/>
    </source>
</evidence>
<dbReference type="InterPro" id="IPR036513">
    <property type="entry name" value="STAS_dom_sf"/>
</dbReference>
<dbReference type="AlphaFoldDB" id="A0A1H0RFS7"/>
<dbReference type="STRING" id="240303.SAMN05421677_11524"/>
<dbReference type="Pfam" id="PF01740">
    <property type="entry name" value="STAS"/>
    <property type="match status" value="1"/>
</dbReference>
<sequence>METNQALHDFLLQKAEVLTEDWYNTLNQHDVSGVYAAQDKEIINHLKAQNYEFNKYMPQLFILDRDQFFNNINGWIIGIGRDPHHLETPTHEIIREFMRVREQYLDFLEEFIFQHGAAISRELENEWKRLLIEVFDEIIYKVTEEKSNQLNKKIDQQRTVINELSSPLIQLSNERALLPLVGNIDTERATAILENTLKNCTEENIDVLYIDLSGVYLVDTMVAHQIFQLIDSLQLIGVSSTVVGIRPEIAQTAVQLGVDFRNVTTTATLSQAMAGQSF</sequence>
<evidence type="ECO:0000259" key="2">
    <source>
        <dbReference type="PROSITE" id="PS50801"/>
    </source>
</evidence>
<dbReference type="OrthoDB" id="9800154at2"/>
<dbReference type="PROSITE" id="PS50801">
    <property type="entry name" value="STAS"/>
    <property type="match status" value="1"/>
</dbReference>
<accession>A0A1H0RFS7</accession>
<evidence type="ECO:0000313" key="3">
    <source>
        <dbReference type="EMBL" id="SDP28039.1"/>
    </source>
</evidence>
<protein>
    <submittedName>
        <fullName evidence="3">RsbT co-antagonist protein RsbR</fullName>
    </submittedName>
</protein>
<dbReference type="PANTHER" id="PTHR33745:SF3">
    <property type="entry name" value="RSBT CO-ANTAGONIST PROTEIN RSBRC"/>
    <property type="match status" value="1"/>
</dbReference>
<name>A0A1H0RFS7_HALAD</name>
<dbReference type="InterPro" id="IPR051932">
    <property type="entry name" value="Bact_StressResp_Reg"/>
</dbReference>
<dbReference type="PANTHER" id="PTHR33745">
    <property type="entry name" value="RSBT ANTAGONIST PROTEIN RSBS-RELATED"/>
    <property type="match status" value="1"/>
</dbReference>
<dbReference type="SUPFAM" id="SSF52091">
    <property type="entry name" value="SpoIIaa-like"/>
    <property type="match status" value="1"/>
</dbReference>
<dbReference type="CDD" id="cd07041">
    <property type="entry name" value="STAS_RsbR_RsbS_like"/>
    <property type="match status" value="1"/>
</dbReference>
<dbReference type="EMBL" id="FNIZ01000015">
    <property type="protein sequence ID" value="SDP28039.1"/>
    <property type="molecule type" value="Genomic_DNA"/>
</dbReference>
<feature type="domain" description="STAS" evidence="2">
    <location>
        <begin position="165"/>
        <end position="276"/>
    </location>
</feature>
<gene>
    <name evidence="3" type="ORF">SAMN05421677_11524</name>
</gene>
<dbReference type="Proteomes" id="UP000198860">
    <property type="component" value="Unassembled WGS sequence"/>
</dbReference>